<evidence type="ECO:0000259" key="1">
    <source>
        <dbReference type="Pfam" id="PF13439"/>
    </source>
</evidence>
<dbReference type="InterPro" id="IPR052622">
    <property type="entry name" value="Glycosyltransferase_G1"/>
</dbReference>
<feature type="domain" description="Glycosyltransferase subfamily 4-like N-terminal" evidence="1">
    <location>
        <begin position="33"/>
        <end position="126"/>
    </location>
</feature>
<dbReference type="Gene3D" id="3.40.50.2000">
    <property type="entry name" value="Glycogen Phosphorylase B"/>
    <property type="match status" value="2"/>
</dbReference>
<dbReference type="Proteomes" id="UP001204798">
    <property type="component" value="Unassembled WGS sequence"/>
</dbReference>
<dbReference type="RefSeq" id="WP_259095815.1">
    <property type="nucleotide sequence ID" value="NZ_CP130454.1"/>
</dbReference>
<dbReference type="Pfam" id="PF13692">
    <property type="entry name" value="Glyco_trans_1_4"/>
    <property type="match status" value="1"/>
</dbReference>
<reference evidence="2 3" key="1">
    <citation type="submission" date="2022-08" db="EMBL/GenBank/DDBJ databases">
        <title>Bacterial and archaeal communities from various locations to study Microbial Dark Matter (Phase II).</title>
        <authorList>
            <person name="Stepanauskas R."/>
        </authorList>
    </citation>
    <scope>NUCLEOTIDE SEQUENCE [LARGE SCALE GENOMIC DNA]</scope>
    <source>
        <strain evidence="2 3">PD1</strain>
    </source>
</reference>
<dbReference type="CDD" id="cd03801">
    <property type="entry name" value="GT4_PimA-like"/>
    <property type="match status" value="1"/>
</dbReference>
<accession>A0ABT2ENC0</accession>
<keyword evidence="3" id="KW-1185">Reference proteome</keyword>
<name>A0ABT2ENC0_9BACT</name>
<dbReference type="EMBL" id="JANUCP010000003">
    <property type="protein sequence ID" value="MCS3919416.1"/>
    <property type="molecule type" value="Genomic_DNA"/>
</dbReference>
<dbReference type="SUPFAM" id="SSF53756">
    <property type="entry name" value="UDP-Glycosyltransferase/glycogen phosphorylase"/>
    <property type="match status" value="1"/>
</dbReference>
<proteinExistence type="predicted"/>
<dbReference type="PANTHER" id="PTHR46660">
    <property type="match status" value="1"/>
</dbReference>
<organism evidence="2 3">
    <name type="scientific">Candidatus Fervidibacter sacchari</name>
    <dbReference type="NCBI Taxonomy" id="1448929"/>
    <lineage>
        <taxon>Bacteria</taxon>
        <taxon>Candidatus Fervidibacterota</taxon>
        <taxon>Candidatus Fervidibacter</taxon>
    </lineage>
</organism>
<dbReference type="PANTHER" id="PTHR46660:SF2">
    <property type="entry name" value="GLYCOSYLTRANSFERASE 1 DOMAIN-CONTAINING PROTEIN 1"/>
    <property type="match status" value="1"/>
</dbReference>
<evidence type="ECO:0000313" key="2">
    <source>
        <dbReference type="EMBL" id="MCS3919416.1"/>
    </source>
</evidence>
<evidence type="ECO:0000313" key="3">
    <source>
        <dbReference type="Proteomes" id="UP001204798"/>
    </source>
</evidence>
<protein>
    <submittedName>
        <fullName evidence="2">Glycosyltransferase involved in cell wall biosynthesis</fullName>
    </submittedName>
</protein>
<dbReference type="InterPro" id="IPR028098">
    <property type="entry name" value="Glyco_trans_4-like_N"/>
</dbReference>
<comment type="caution">
    <text evidence="2">The sequence shown here is derived from an EMBL/GenBank/DDBJ whole genome shotgun (WGS) entry which is preliminary data.</text>
</comment>
<sequence length="331" mass="36497">MTTVRRIATHLSQLGVSVQVAVVDATCASLCQLSLQFQPDIVHAFHAFKAGVAALELAERLGVPLVVTVTGTDVHSDLFSPDRREAVLKVLEATDAVVVFSSSVAEELLTVMPSLCGRVHIVPQGVWFPPQESWDVRKQLGIPEDVPLLLLPANIRKVKRPTLAFEGTLLVREKGFDAHLLFVGSVLEDDEWERLERIIRQNEWVRFAGAVPMEKMASVYEAADIVLNTSEHEGGMANSLLEAMAIGRPVLAADVTGNRSLVQDGVNGLLFKDAREMAEKAVTLLTNEKLRQKIVVEAKEWVRQNCNPVEEASRYLGIYERVSKKVRGAEC</sequence>
<dbReference type="Pfam" id="PF13439">
    <property type="entry name" value="Glyco_transf_4"/>
    <property type="match status" value="1"/>
</dbReference>
<gene>
    <name evidence="2" type="ORF">M2350_001829</name>
</gene>